<dbReference type="InterPro" id="IPR006553">
    <property type="entry name" value="Leu-rich_rpt_Cys-con_subtyp"/>
</dbReference>
<dbReference type="SMART" id="SM00367">
    <property type="entry name" value="LRR_CC"/>
    <property type="match status" value="6"/>
</dbReference>
<evidence type="ECO:0000256" key="1">
    <source>
        <dbReference type="ARBA" id="ARBA00002668"/>
    </source>
</evidence>
<dbReference type="EMBL" id="JBCGBO010000006">
    <property type="protein sequence ID" value="KAK9194196.1"/>
    <property type="molecule type" value="Genomic_DNA"/>
</dbReference>
<comment type="function">
    <text evidence="1">May act as a substrate-specific adapter of an E3 ubiquitin-protein ligase complex (CUL3-RBX1-BTB) which mediates the ubiquitination and subsequent proteasomal degradation of target proteins.</text>
</comment>
<dbReference type="Gene3D" id="1.25.40.420">
    <property type="match status" value="1"/>
</dbReference>
<dbReference type="InterPro" id="IPR032675">
    <property type="entry name" value="LRR_dom_sf"/>
</dbReference>
<evidence type="ECO:0000313" key="5">
    <source>
        <dbReference type="Proteomes" id="UP001428341"/>
    </source>
</evidence>
<sequence length="1157" mass="129537">MASTSDDTFVVLTCTNLNPIPIEADIAEDGKILISTNDIRSWDFDTILHLQTVKVHASRDRPILITGSLNSLRISKAFSVEALGFDFDGTKKKKNNETESSSDYISIQWNLETFIDILKCIYGCPLDVTPDNFLALFEGALYFGVERLILECRSWFSDVCFSKDNELHQIHLEDLIHIWNFGLEHANDFVPQFCARYLARNFMWAMSHKSFVNIPYSLLLECVKHPSLTVDSEMHLSDALLIWIDANIAQLESSNRVEDDLTILKEIRISILPLWFAAGKRRSSYFSKLSDESVNSILRLVKVHPACLIKVLEDVELKHLRIRLTEYSEKVNLSGCPQMTSAILLLSVLDSLHCLDPTSRKIFECLDKDQSRIPLGFLPIFSFEAVQEVNICKCHALHLESAVECFSKSFPSLRTIKAAYHLDFKTLNLHKLVQKCPMLCEVDLTVDPSPVIPTKVSVVSSSSALMPLVLNKSIAGDSSLYATSVYHSGPSPSKITKLTLEGRSDMCDADLEFISKYCVSLGYINIKGCVSVTDVCISNLIRRCVKLQSIIVCDTSFGVYSIRALCSEVPYCNSSALCGKRNFNTLASNLQMLHMACCNGKRNLIPPDLNTVIPYSKFACGLAIYPLKIFICMINNVFAGVDGMYLLELMCQARKLKSLCLSGTQLADKALYNFSGSSLEMLDVSDTMISGAALAYMVHGNSGLKYLNARGCKNLFQQESNGRGIEFSSYPCADLFAELGRTHKLEEIVLGWGFSFLSLEVLKPAIKLLHSITVGLGGSLGEDALRLLPTTCPMLELVVLYFQVISDSIIINILESLRRLQVLAICHCLGDLSISSFKLPLPNLRKLKLERVTPWMTNNDLVILTQNCSELVELSLVGCTLLSSDSQLIISQGWPGLISLHLEECGDITAYGVTSLFNCIALEDLLLRHNMMNFVGNWGCAIFCKNKLVIGADLSATEVLTSIADVNMQGPGIPRNFILDAASKMPMLRLVSLDLCDASDGDFEIPDVSYRRAIFFFKKIPNYYQVLRCLQFCYHCIYVLLFLTMHLRSYSDSRNSFQYADSCPVDSLLLNLNLDEVTFRNKLFRGIRMPKVKTNRVQNPEGWELIKPTLRELQAKTREGGEVYKSASIAVVEAVQVEIYQLFCNFLKHEMQSENYG</sequence>
<keyword evidence="5" id="KW-1185">Reference proteome</keyword>
<accession>A0AAP0M2Q1</accession>
<dbReference type="InterPro" id="IPR011333">
    <property type="entry name" value="SKP1/BTB/POZ_sf"/>
</dbReference>
<organism evidence="4 5">
    <name type="scientific">Citrus x changshan-huyou</name>
    <dbReference type="NCBI Taxonomy" id="2935761"/>
    <lineage>
        <taxon>Eukaryota</taxon>
        <taxon>Viridiplantae</taxon>
        <taxon>Streptophyta</taxon>
        <taxon>Embryophyta</taxon>
        <taxon>Tracheophyta</taxon>
        <taxon>Spermatophyta</taxon>
        <taxon>Magnoliopsida</taxon>
        <taxon>eudicotyledons</taxon>
        <taxon>Gunneridae</taxon>
        <taxon>Pentapetalae</taxon>
        <taxon>rosids</taxon>
        <taxon>malvids</taxon>
        <taxon>Sapindales</taxon>
        <taxon>Rutaceae</taxon>
        <taxon>Aurantioideae</taxon>
        <taxon>Citrus</taxon>
    </lineage>
</organism>
<dbReference type="Pfam" id="PF07707">
    <property type="entry name" value="BACK"/>
    <property type="match status" value="1"/>
</dbReference>
<evidence type="ECO:0000313" key="4">
    <source>
        <dbReference type="EMBL" id="KAK9194196.1"/>
    </source>
</evidence>
<dbReference type="PANTHER" id="PTHR13382:SF71">
    <property type="entry name" value="BTB_POZ DOMAIN-CONTAINING PROTEIN FBL11 ISOFORM X4"/>
    <property type="match status" value="1"/>
</dbReference>
<dbReference type="InterPro" id="IPR011705">
    <property type="entry name" value="BACK"/>
</dbReference>
<name>A0AAP0M2Q1_9ROSI</name>
<dbReference type="SMART" id="SM00875">
    <property type="entry name" value="BACK"/>
    <property type="match status" value="1"/>
</dbReference>
<comment type="pathway">
    <text evidence="2">Protein modification; protein ubiquitination.</text>
</comment>
<evidence type="ECO:0000259" key="3">
    <source>
        <dbReference type="SMART" id="SM00875"/>
    </source>
</evidence>
<comment type="caution">
    <text evidence="4">The sequence shown here is derived from an EMBL/GenBank/DDBJ whole genome shotgun (WGS) entry which is preliminary data.</text>
</comment>
<dbReference type="InterPro" id="IPR050648">
    <property type="entry name" value="F-box_LRR-repeat"/>
</dbReference>
<dbReference type="PANTHER" id="PTHR13382">
    <property type="entry name" value="MITOCHONDRIAL ATP SYNTHASE COUPLING FACTOR B"/>
    <property type="match status" value="1"/>
</dbReference>
<dbReference type="GO" id="GO:0005737">
    <property type="term" value="C:cytoplasm"/>
    <property type="evidence" value="ECO:0007669"/>
    <property type="project" value="TreeGrafter"/>
</dbReference>
<dbReference type="Gene3D" id="3.80.10.10">
    <property type="entry name" value="Ribonuclease Inhibitor"/>
    <property type="match status" value="2"/>
</dbReference>
<dbReference type="AlphaFoldDB" id="A0AAP0M2Q1"/>
<dbReference type="Gene3D" id="3.30.710.10">
    <property type="entry name" value="Potassium Channel Kv1.1, Chain A"/>
    <property type="match status" value="1"/>
</dbReference>
<dbReference type="Proteomes" id="UP001428341">
    <property type="component" value="Unassembled WGS sequence"/>
</dbReference>
<evidence type="ECO:0000256" key="2">
    <source>
        <dbReference type="ARBA" id="ARBA00004906"/>
    </source>
</evidence>
<protein>
    <recommendedName>
        <fullName evidence="3">BACK domain-containing protein</fullName>
    </recommendedName>
</protein>
<gene>
    <name evidence="4" type="ORF">WN944_004899</name>
</gene>
<reference evidence="4 5" key="1">
    <citation type="submission" date="2024-05" db="EMBL/GenBank/DDBJ databases">
        <title>Haplotype-resolved chromosome-level genome assembly of Huyou (Citrus changshanensis).</title>
        <authorList>
            <person name="Miao C."/>
            <person name="Chen W."/>
            <person name="Wu Y."/>
            <person name="Wang L."/>
            <person name="Zhao S."/>
            <person name="Grierson D."/>
            <person name="Xu C."/>
            <person name="Chen K."/>
        </authorList>
    </citation>
    <scope>NUCLEOTIDE SEQUENCE [LARGE SCALE GENOMIC DNA]</scope>
    <source>
        <strain evidence="4">01-14</strain>
        <tissue evidence="4">Leaf</tissue>
    </source>
</reference>
<proteinExistence type="predicted"/>
<feature type="domain" description="BACK" evidence="3">
    <location>
        <begin position="175"/>
        <end position="282"/>
    </location>
</feature>
<dbReference type="SUPFAM" id="SSF52047">
    <property type="entry name" value="RNI-like"/>
    <property type="match status" value="3"/>
</dbReference>